<feature type="region of interest" description="Disordered" evidence="1">
    <location>
        <begin position="35"/>
        <end position="69"/>
    </location>
</feature>
<dbReference type="EMBL" id="CAJNOR010006445">
    <property type="protein sequence ID" value="CAF1595563.1"/>
    <property type="molecule type" value="Genomic_DNA"/>
</dbReference>
<comment type="caution">
    <text evidence="2">The sequence shown here is derived from an EMBL/GenBank/DDBJ whole genome shotgun (WGS) entry which is preliminary data.</text>
</comment>
<feature type="compositionally biased region" description="Low complexity" evidence="1">
    <location>
        <begin position="35"/>
        <end position="65"/>
    </location>
</feature>
<keyword evidence="3" id="KW-1185">Reference proteome</keyword>
<evidence type="ECO:0000256" key="1">
    <source>
        <dbReference type="SAM" id="MobiDB-lite"/>
    </source>
</evidence>
<proteinExistence type="predicted"/>
<reference evidence="2" key="1">
    <citation type="submission" date="2021-02" db="EMBL/GenBank/DDBJ databases">
        <authorList>
            <person name="Nowell W R."/>
        </authorList>
    </citation>
    <scope>NUCLEOTIDE SEQUENCE</scope>
</reference>
<evidence type="ECO:0000313" key="2">
    <source>
        <dbReference type="EMBL" id="CAF1595563.1"/>
    </source>
</evidence>
<dbReference type="AlphaFoldDB" id="A0A816AAJ7"/>
<sequence>MSRSSENKSDSYSNTTPSLFPFGLLMYDLPSSRRTTSRTLTNTETISRKQSSSPVPSSSSSVSSITDEDISIDIESEKKNLTTTEDWWRQAIEPIPQKTIVTSHSAYSMIDDDVSNDTNQLFSLLPSLNSSEKIIVHNQSLVTLTQIYTDKAMDCVTQWYKSRSVPHLTVLIKRGLLKIYKEKSIRMTTNNKREIYAQLDKNGQILSSFDNRLFDSIEHFYQAYQQRRKRTENLAIIYESVHWCDQPFHDILLEYAEAIVKFTGMKTRLIADDELLPGNTRIDVLPKEMLCQINCWEDDRNEIEL</sequence>
<name>A0A816AAJ7_ADIRI</name>
<evidence type="ECO:0000313" key="3">
    <source>
        <dbReference type="Proteomes" id="UP000663828"/>
    </source>
</evidence>
<accession>A0A816AAJ7</accession>
<organism evidence="2 3">
    <name type="scientific">Adineta ricciae</name>
    <name type="common">Rotifer</name>
    <dbReference type="NCBI Taxonomy" id="249248"/>
    <lineage>
        <taxon>Eukaryota</taxon>
        <taxon>Metazoa</taxon>
        <taxon>Spiralia</taxon>
        <taxon>Gnathifera</taxon>
        <taxon>Rotifera</taxon>
        <taxon>Eurotatoria</taxon>
        <taxon>Bdelloidea</taxon>
        <taxon>Adinetida</taxon>
        <taxon>Adinetidae</taxon>
        <taxon>Adineta</taxon>
    </lineage>
</organism>
<gene>
    <name evidence="2" type="ORF">XAT740_LOCUS47056</name>
</gene>
<protein>
    <submittedName>
        <fullName evidence="2">Uncharacterized protein</fullName>
    </submittedName>
</protein>
<dbReference type="Proteomes" id="UP000663828">
    <property type="component" value="Unassembled WGS sequence"/>
</dbReference>